<protein>
    <submittedName>
        <fullName evidence="3">FimA family pilin</fullName>
    </submittedName>
</protein>
<evidence type="ECO:0000256" key="1">
    <source>
        <dbReference type="SAM" id="SignalP"/>
    </source>
</evidence>
<name>A0A0N0Z7S2_9GAMM</name>
<dbReference type="Proteomes" id="UP000053226">
    <property type="component" value="Unassembled WGS sequence"/>
</dbReference>
<evidence type="ECO:0000259" key="2">
    <source>
        <dbReference type="Pfam" id="PF00419"/>
    </source>
</evidence>
<evidence type="ECO:0000313" key="4">
    <source>
        <dbReference type="Proteomes" id="UP000053226"/>
    </source>
</evidence>
<feature type="signal peptide" evidence="1">
    <location>
        <begin position="1"/>
        <end position="23"/>
    </location>
</feature>
<keyword evidence="4" id="KW-1185">Reference proteome</keyword>
<comment type="caution">
    <text evidence="3">The sequence shown here is derived from an EMBL/GenBank/DDBJ whole genome shotgun (WGS) entry which is preliminary data.</text>
</comment>
<evidence type="ECO:0000313" key="3">
    <source>
        <dbReference type="EMBL" id="KPD02429.1"/>
    </source>
</evidence>
<dbReference type="Gene3D" id="2.60.40.1090">
    <property type="entry name" value="Fimbrial-type adhesion domain"/>
    <property type="match status" value="1"/>
</dbReference>
<dbReference type="OrthoDB" id="6465318at2"/>
<proteinExistence type="predicted"/>
<feature type="chain" id="PRO_5005864446" evidence="1">
    <location>
        <begin position="24"/>
        <end position="354"/>
    </location>
</feature>
<organism evidence="3 4">
    <name type="scientific">Moellerella wisconsensis ATCC 35017</name>
    <dbReference type="NCBI Taxonomy" id="1354267"/>
    <lineage>
        <taxon>Bacteria</taxon>
        <taxon>Pseudomonadati</taxon>
        <taxon>Pseudomonadota</taxon>
        <taxon>Gammaproteobacteria</taxon>
        <taxon>Enterobacterales</taxon>
        <taxon>Morganellaceae</taxon>
        <taxon>Moellerella</taxon>
    </lineage>
</organism>
<dbReference type="EMBL" id="LGAA01000019">
    <property type="protein sequence ID" value="KPD02429.1"/>
    <property type="molecule type" value="Genomic_DNA"/>
</dbReference>
<dbReference type="GO" id="GO:0009289">
    <property type="term" value="C:pilus"/>
    <property type="evidence" value="ECO:0007669"/>
    <property type="project" value="InterPro"/>
</dbReference>
<feature type="domain" description="Fimbrial-type adhesion" evidence="2">
    <location>
        <begin position="202"/>
        <end position="354"/>
    </location>
</feature>
<keyword evidence="1" id="KW-0732">Signal</keyword>
<dbReference type="SUPFAM" id="SSF49401">
    <property type="entry name" value="Bacterial adhesins"/>
    <property type="match status" value="1"/>
</dbReference>
<accession>A0A0N0Z7S2</accession>
<sequence length="354" mass="38456">MQIFNIKYITFFIMLLQMSYSFAMPEVTYNTNYLGTINISGPADRTTYGSVIANSGSRAGIKICNNSDIEYTLSRIDYEPIAPWTGQTYQATSAHPVINLFETGVSGFSFSPLGGFSYTTDSFRPLPATTTTVWQGSVNNSSRISSPKAVTVGVYIYKGPDRIVGSIALPSKIMYRYVCFDETGKAQEATNIQYNTITVNATVTSCEPTTKVMTLDMDKIPASSIENSDASVNIGMKKQTFSLQCDPNIDVLVSFVDLTDTTNKTNVANLTPDSTASGVGFVVTGGSDQRFLFGPDGSAAGIPGQQKYYVQRSGTADKNNPMSFTIGFSYVRKPEETFKTGSAKAMIGLTYSYQ</sequence>
<gene>
    <name evidence="3" type="ORF">M992_2141</name>
</gene>
<dbReference type="AlphaFoldDB" id="A0A0N0Z7S2"/>
<dbReference type="RefSeq" id="WP_053908592.1">
    <property type="nucleotide sequence ID" value="NZ_CAWMUS010000019.1"/>
</dbReference>
<dbReference type="InterPro" id="IPR036937">
    <property type="entry name" value="Adhesion_dom_fimbrial_sf"/>
</dbReference>
<dbReference type="Pfam" id="PF00419">
    <property type="entry name" value="Fimbrial"/>
    <property type="match status" value="1"/>
</dbReference>
<dbReference type="GO" id="GO:0007155">
    <property type="term" value="P:cell adhesion"/>
    <property type="evidence" value="ECO:0007669"/>
    <property type="project" value="InterPro"/>
</dbReference>
<dbReference type="InterPro" id="IPR008966">
    <property type="entry name" value="Adhesion_dom_sf"/>
</dbReference>
<reference evidence="3 4" key="1">
    <citation type="submission" date="2015-07" db="EMBL/GenBank/DDBJ databases">
        <title>ATOL: Assembling a taxonomically balanced genome-scale reconstruction of the evolutionary history of the Enterobacteriaceae.</title>
        <authorList>
            <person name="Plunkett G.III."/>
            <person name="Neeno-Eckwall E.C."/>
            <person name="Glasner J.D."/>
            <person name="Perna N.T."/>
        </authorList>
    </citation>
    <scope>NUCLEOTIDE SEQUENCE [LARGE SCALE GENOMIC DNA]</scope>
    <source>
        <strain evidence="3 4">ATCC 35017</strain>
    </source>
</reference>
<dbReference type="InterPro" id="IPR000259">
    <property type="entry name" value="Adhesion_dom_fimbrial"/>
</dbReference>